<dbReference type="KEGG" id="mlr:MELLADRAFT_38940"/>
<evidence type="ECO:0000256" key="2">
    <source>
        <dbReference type="ARBA" id="ARBA00022840"/>
    </source>
</evidence>
<gene>
    <name evidence="6" type="ORF">MELLADRAFT_38940</name>
</gene>
<dbReference type="InterPro" id="IPR011009">
    <property type="entry name" value="Kinase-like_dom_sf"/>
</dbReference>
<dbReference type="GO" id="GO:0035556">
    <property type="term" value="P:intracellular signal transduction"/>
    <property type="evidence" value="ECO:0007669"/>
    <property type="project" value="TreeGrafter"/>
</dbReference>
<dbReference type="FunFam" id="1.10.510.10:FF:000571">
    <property type="entry name" value="Maternal embryonic leucine zipper kinase"/>
    <property type="match status" value="1"/>
</dbReference>
<dbReference type="HOGENOM" id="CLU_000288_63_0_1"/>
<evidence type="ECO:0000256" key="3">
    <source>
        <dbReference type="PROSITE-ProRule" id="PRU10141"/>
    </source>
</evidence>
<sequence>MLDEQSKKDLGRGSFGAVRLAVDAQTGLEYAVKEFSKKRLKRKFGNVLGGGGNEGNEDALHLIRNEVAIMKKVQHSNIVKLYEVLDVEGEDSLYMVMEFCRGGRIETGIEDHELIRRYFRQLIIGIDYLHQNEIIHHDIKPDNILLSSDRKQIKIVDFGISALFESSHQSQPQQPRLIGSPAFLSPELLTGKSSGGTESDIWAMGVTLYCMVEGKLPFGEKGEALDLYHQIQEEA</sequence>
<keyword evidence="4" id="KW-0808">Transferase</keyword>
<dbReference type="InterPro" id="IPR008271">
    <property type="entry name" value="Ser/Thr_kinase_AS"/>
</dbReference>
<dbReference type="STRING" id="747676.F4S0M6"/>
<evidence type="ECO:0000256" key="1">
    <source>
        <dbReference type="ARBA" id="ARBA00022741"/>
    </source>
</evidence>
<dbReference type="GeneID" id="18927763"/>
<evidence type="ECO:0000256" key="4">
    <source>
        <dbReference type="RuleBase" id="RU000304"/>
    </source>
</evidence>
<dbReference type="SUPFAM" id="SSF56112">
    <property type="entry name" value="Protein kinase-like (PK-like)"/>
    <property type="match status" value="1"/>
</dbReference>
<dbReference type="PROSITE" id="PS00108">
    <property type="entry name" value="PROTEIN_KINASE_ST"/>
    <property type="match status" value="1"/>
</dbReference>
<feature type="domain" description="Protein kinase" evidence="5">
    <location>
        <begin position="4"/>
        <end position="235"/>
    </location>
</feature>
<keyword evidence="4" id="KW-0723">Serine/threonine-protein kinase</keyword>
<dbReference type="InterPro" id="IPR000719">
    <property type="entry name" value="Prot_kinase_dom"/>
</dbReference>
<dbReference type="EMBL" id="GL883135">
    <property type="protein sequence ID" value="EGG01840.1"/>
    <property type="molecule type" value="Genomic_DNA"/>
</dbReference>
<keyword evidence="1 3" id="KW-0547">Nucleotide-binding</keyword>
<reference evidence="7" key="1">
    <citation type="journal article" date="2011" name="Proc. Natl. Acad. Sci. U.S.A.">
        <title>Obligate biotrophy features unraveled by the genomic analysis of rust fungi.</title>
        <authorList>
            <person name="Duplessis S."/>
            <person name="Cuomo C.A."/>
            <person name="Lin Y.-C."/>
            <person name="Aerts A."/>
            <person name="Tisserant E."/>
            <person name="Veneault-Fourrey C."/>
            <person name="Joly D.L."/>
            <person name="Hacquard S."/>
            <person name="Amselem J."/>
            <person name="Cantarel B.L."/>
            <person name="Chiu R."/>
            <person name="Coutinho P.M."/>
            <person name="Feau N."/>
            <person name="Field M."/>
            <person name="Frey P."/>
            <person name="Gelhaye E."/>
            <person name="Goldberg J."/>
            <person name="Grabherr M.G."/>
            <person name="Kodira C.D."/>
            <person name="Kohler A."/>
            <person name="Kuees U."/>
            <person name="Lindquist E.A."/>
            <person name="Lucas S.M."/>
            <person name="Mago R."/>
            <person name="Mauceli E."/>
            <person name="Morin E."/>
            <person name="Murat C."/>
            <person name="Pangilinan J.L."/>
            <person name="Park R."/>
            <person name="Pearson M."/>
            <person name="Quesneville H."/>
            <person name="Rouhier N."/>
            <person name="Sakthikumar S."/>
            <person name="Salamov A.A."/>
            <person name="Schmutz J."/>
            <person name="Selles B."/>
            <person name="Shapiro H."/>
            <person name="Tanguay P."/>
            <person name="Tuskan G.A."/>
            <person name="Henrissat B."/>
            <person name="Van de Peer Y."/>
            <person name="Rouze P."/>
            <person name="Ellis J.G."/>
            <person name="Dodds P.N."/>
            <person name="Schein J.E."/>
            <person name="Zhong S."/>
            <person name="Hamelin R.C."/>
            <person name="Grigoriev I.V."/>
            <person name="Szabo L.J."/>
            <person name="Martin F."/>
        </authorList>
    </citation>
    <scope>NUCLEOTIDE SEQUENCE [LARGE SCALE GENOMIC DNA]</scope>
    <source>
        <strain evidence="7">98AG31 / pathotype 3-4-7</strain>
    </source>
</reference>
<dbReference type="InParanoid" id="F4S0M6"/>
<dbReference type="PROSITE" id="PS50011">
    <property type="entry name" value="PROTEIN_KINASE_DOM"/>
    <property type="match status" value="1"/>
</dbReference>
<feature type="binding site" evidence="3">
    <location>
        <position position="33"/>
    </location>
    <ligand>
        <name>ATP</name>
        <dbReference type="ChEBI" id="CHEBI:30616"/>
    </ligand>
</feature>
<proteinExistence type="inferred from homology"/>
<dbReference type="Gene3D" id="1.10.510.10">
    <property type="entry name" value="Transferase(Phosphotransferase) domain 1"/>
    <property type="match status" value="1"/>
</dbReference>
<dbReference type="Pfam" id="PF00069">
    <property type="entry name" value="Pkinase"/>
    <property type="match status" value="1"/>
</dbReference>
<evidence type="ECO:0000313" key="6">
    <source>
        <dbReference type="EMBL" id="EGG01840.1"/>
    </source>
</evidence>
<dbReference type="VEuPathDB" id="FungiDB:MELLADRAFT_38940"/>
<dbReference type="GO" id="GO:0004674">
    <property type="term" value="F:protein serine/threonine kinase activity"/>
    <property type="evidence" value="ECO:0007669"/>
    <property type="project" value="UniProtKB-KW"/>
</dbReference>
<keyword evidence="7" id="KW-1185">Reference proteome</keyword>
<dbReference type="CDD" id="cd14008">
    <property type="entry name" value="STKc_LKB1_CaMKK"/>
    <property type="match status" value="1"/>
</dbReference>
<dbReference type="OrthoDB" id="68483at2759"/>
<dbReference type="GO" id="GO:0005737">
    <property type="term" value="C:cytoplasm"/>
    <property type="evidence" value="ECO:0007669"/>
    <property type="project" value="TreeGrafter"/>
</dbReference>
<keyword evidence="2 3" id="KW-0067">ATP-binding</keyword>
<dbReference type="PROSITE" id="PS00107">
    <property type="entry name" value="PROTEIN_KINASE_ATP"/>
    <property type="match status" value="1"/>
</dbReference>
<dbReference type="InterPro" id="IPR017441">
    <property type="entry name" value="Protein_kinase_ATP_BS"/>
</dbReference>
<name>F4S0M6_MELLP</name>
<evidence type="ECO:0000313" key="7">
    <source>
        <dbReference type="Proteomes" id="UP000001072"/>
    </source>
</evidence>
<organism evidence="7">
    <name type="scientific">Melampsora larici-populina (strain 98AG31 / pathotype 3-4-7)</name>
    <name type="common">Poplar leaf rust fungus</name>
    <dbReference type="NCBI Taxonomy" id="747676"/>
    <lineage>
        <taxon>Eukaryota</taxon>
        <taxon>Fungi</taxon>
        <taxon>Dikarya</taxon>
        <taxon>Basidiomycota</taxon>
        <taxon>Pucciniomycotina</taxon>
        <taxon>Pucciniomycetes</taxon>
        <taxon>Pucciniales</taxon>
        <taxon>Melampsoraceae</taxon>
        <taxon>Melampsora</taxon>
    </lineage>
</organism>
<dbReference type="GO" id="GO:0005524">
    <property type="term" value="F:ATP binding"/>
    <property type="evidence" value="ECO:0007669"/>
    <property type="project" value="UniProtKB-UniRule"/>
</dbReference>
<evidence type="ECO:0000259" key="5">
    <source>
        <dbReference type="PROSITE" id="PS50011"/>
    </source>
</evidence>
<accession>F4S0M6</accession>
<dbReference type="SMART" id="SM00220">
    <property type="entry name" value="S_TKc"/>
    <property type="match status" value="1"/>
</dbReference>
<dbReference type="Proteomes" id="UP000001072">
    <property type="component" value="Unassembled WGS sequence"/>
</dbReference>
<protein>
    <recommendedName>
        <fullName evidence="5">Protein kinase domain-containing protein</fullName>
    </recommendedName>
</protein>
<dbReference type="AlphaFoldDB" id="F4S0M6"/>
<keyword evidence="4" id="KW-0418">Kinase</keyword>
<dbReference type="RefSeq" id="XP_007414940.1">
    <property type="nucleotide sequence ID" value="XM_007414878.1"/>
</dbReference>
<dbReference type="PANTHER" id="PTHR24346:SF77">
    <property type="entry name" value="SERINE THREONINE PROTEIN KINASE"/>
    <property type="match status" value="1"/>
</dbReference>
<comment type="similarity">
    <text evidence="4">Belongs to the protein kinase superfamily.</text>
</comment>
<dbReference type="eggNOG" id="KOG0585">
    <property type="taxonomic scope" value="Eukaryota"/>
</dbReference>
<dbReference type="PANTHER" id="PTHR24346">
    <property type="entry name" value="MAP/MICROTUBULE AFFINITY-REGULATING KINASE"/>
    <property type="match status" value="1"/>
</dbReference>